<name>A0A1I7ITM7_9PROT</name>
<reference evidence="1 2" key="1">
    <citation type="submission" date="2016-10" db="EMBL/GenBank/DDBJ databases">
        <authorList>
            <person name="de Groot N.N."/>
        </authorList>
    </citation>
    <scope>NUCLEOTIDE SEQUENCE [LARGE SCALE GENOMIC DNA]</scope>
    <source>
        <strain evidence="1 2">Nl14</strain>
    </source>
</reference>
<accession>A0A1I7ITM7</accession>
<evidence type="ECO:0000313" key="2">
    <source>
        <dbReference type="Proteomes" id="UP000182649"/>
    </source>
</evidence>
<dbReference type="EMBL" id="FPBZ01000026">
    <property type="protein sequence ID" value="SFU76270.1"/>
    <property type="molecule type" value="Genomic_DNA"/>
</dbReference>
<dbReference type="AlphaFoldDB" id="A0A1I7ITM7"/>
<proteinExistence type="predicted"/>
<gene>
    <name evidence="1" type="ORF">SAMN05216417_12628</name>
</gene>
<dbReference type="Proteomes" id="UP000182649">
    <property type="component" value="Unassembled WGS sequence"/>
</dbReference>
<organism evidence="1 2">
    <name type="scientific">Nitrosospira multiformis</name>
    <dbReference type="NCBI Taxonomy" id="1231"/>
    <lineage>
        <taxon>Bacteria</taxon>
        <taxon>Pseudomonadati</taxon>
        <taxon>Pseudomonadota</taxon>
        <taxon>Betaproteobacteria</taxon>
        <taxon>Nitrosomonadales</taxon>
        <taxon>Nitrosomonadaceae</taxon>
        <taxon>Nitrosospira</taxon>
    </lineage>
</organism>
<protein>
    <submittedName>
        <fullName evidence="1">Uncharacterized protein</fullName>
    </submittedName>
</protein>
<evidence type="ECO:0000313" key="1">
    <source>
        <dbReference type="EMBL" id="SFU76270.1"/>
    </source>
</evidence>
<sequence length="43" mass="4956">MNYIDGFVAAVPTTNRKSTGSMRQRLPWYSGIRSAERRRVLGR</sequence>